<evidence type="ECO:0000313" key="4">
    <source>
        <dbReference type="Proteomes" id="UP000598997"/>
    </source>
</evidence>
<feature type="domain" description="Histidine kinase/HSP90-like ATPase" evidence="2">
    <location>
        <begin position="11"/>
        <end position="134"/>
    </location>
</feature>
<evidence type="ECO:0000313" key="3">
    <source>
        <dbReference type="EMBL" id="GGD54256.1"/>
    </source>
</evidence>
<comment type="caution">
    <text evidence="3">The sequence shown here is derived from an EMBL/GenBank/DDBJ whole genome shotgun (WGS) entry which is preliminary data.</text>
</comment>
<sequence length="139" mass="14398">MSFAADPQISVPATLLAVRDLSDFLRDRCLAAGIDEGAAMELDLALVEAANNIVQHGLEGAGDKIGLSLELTDEIATLVLTDGGPPASADLFTADAAAPDPLAESGRGMMIIQKCVDSVDYDSEGGVNRLTLTKRLLSA</sequence>
<dbReference type="Gene3D" id="3.30.565.10">
    <property type="entry name" value="Histidine kinase-like ATPase, C-terminal domain"/>
    <property type="match status" value="1"/>
</dbReference>
<dbReference type="EMBL" id="BMIO01000019">
    <property type="protein sequence ID" value="GGD54256.1"/>
    <property type="molecule type" value="Genomic_DNA"/>
</dbReference>
<organism evidence="3 4">
    <name type="scientific">Croceicoccus pelagius</name>
    <dbReference type="NCBI Taxonomy" id="1703341"/>
    <lineage>
        <taxon>Bacteria</taxon>
        <taxon>Pseudomonadati</taxon>
        <taxon>Pseudomonadota</taxon>
        <taxon>Alphaproteobacteria</taxon>
        <taxon>Sphingomonadales</taxon>
        <taxon>Erythrobacteraceae</taxon>
        <taxon>Croceicoccus</taxon>
    </lineage>
</organism>
<keyword evidence="4" id="KW-1185">Reference proteome</keyword>
<accession>A0A916YQA6</accession>
<dbReference type="Proteomes" id="UP000598997">
    <property type="component" value="Unassembled WGS sequence"/>
</dbReference>
<reference evidence="3 4" key="1">
    <citation type="journal article" date="2014" name="Int. J. Syst. Evol. Microbiol.">
        <title>Complete genome sequence of Corynebacterium casei LMG S-19264T (=DSM 44701T), isolated from a smear-ripened cheese.</title>
        <authorList>
            <consortium name="US DOE Joint Genome Institute (JGI-PGF)"/>
            <person name="Walter F."/>
            <person name="Albersmeier A."/>
            <person name="Kalinowski J."/>
            <person name="Ruckert C."/>
        </authorList>
    </citation>
    <scope>NUCLEOTIDE SEQUENCE [LARGE SCALE GENOMIC DNA]</scope>
    <source>
        <strain evidence="3 4">CGMCC 1.15358</strain>
    </source>
</reference>
<keyword evidence="1" id="KW-0418">Kinase</keyword>
<evidence type="ECO:0000259" key="2">
    <source>
        <dbReference type="Pfam" id="PF13581"/>
    </source>
</evidence>
<dbReference type="AlphaFoldDB" id="A0A916YQA6"/>
<dbReference type="InterPro" id="IPR050267">
    <property type="entry name" value="Anti-sigma-factor_SerPK"/>
</dbReference>
<dbReference type="InterPro" id="IPR036890">
    <property type="entry name" value="HATPase_C_sf"/>
</dbReference>
<gene>
    <name evidence="3" type="ORF">GCM10010989_30530</name>
</gene>
<dbReference type="OrthoDB" id="7507932at2"/>
<name>A0A916YQA6_9SPHN</name>
<dbReference type="RefSeq" id="WP_066762295.1">
    <property type="nucleotide sequence ID" value="NZ_BMIO01000019.1"/>
</dbReference>
<proteinExistence type="predicted"/>
<evidence type="ECO:0000256" key="1">
    <source>
        <dbReference type="ARBA" id="ARBA00022527"/>
    </source>
</evidence>
<keyword evidence="1" id="KW-0808">Transferase</keyword>
<dbReference type="PANTHER" id="PTHR35526">
    <property type="entry name" value="ANTI-SIGMA-F FACTOR RSBW-RELATED"/>
    <property type="match status" value="1"/>
</dbReference>
<dbReference type="InterPro" id="IPR003594">
    <property type="entry name" value="HATPase_dom"/>
</dbReference>
<protein>
    <recommendedName>
        <fullName evidence="2">Histidine kinase/HSP90-like ATPase domain-containing protein</fullName>
    </recommendedName>
</protein>
<dbReference type="GO" id="GO:0004674">
    <property type="term" value="F:protein serine/threonine kinase activity"/>
    <property type="evidence" value="ECO:0007669"/>
    <property type="project" value="UniProtKB-KW"/>
</dbReference>
<dbReference type="Pfam" id="PF13581">
    <property type="entry name" value="HATPase_c_2"/>
    <property type="match status" value="1"/>
</dbReference>
<dbReference type="CDD" id="cd16936">
    <property type="entry name" value="HATPase_RsbW-like"/>
    <property type="match status" value="1"/>
</dbReference>
<dbReference type="SUPFAM" id="SSF55874">
    <property type="entry name" value="ATPase domain of HSP90 chaperone/DNA topoisomerase II/histidine kinase"/>
    <property type="match status" value="1"/>
</dbReference>
<keyword evidence="1" id="KW-0723">Serine/threonine-protein kinase</keyword>
<dbReference type="PANTHER" id="PTHR35526:SF3">
    <property type="entry name" value="ANTI-SIGMA-F FACTOR RSBW"/>
    <property type="match status" value="1"/>
</dbReference>